<feature type="region of interest" description="Disordered" evidence="4">
    <location>
        <begin position="1579"/>
        <end position="1613"/>
    </location>
</feature>
<dbReference type="GO" id="GO:1905268">
    <property type="term" value="P:negative regulation of chromatin organization"/>
    <property type="evidence" value="ECO:0007669"/>
    <property type="project" value="EnsemblFungi"/>
</dbReference>
<dbReference type="GO" id="GO:0006368">
    <property type="term" value="P:transcription elongation by RNA polymerase II"/>
    <property type="evidence" value="ECO:0007669"/>
    <property type="project" value="EnsemblFungi"/>
</dbReference>
<proteinExistence type="inferred from homology"/>
<dbReference type="GO" id="GO:0005634">
    <property type="term" value="C:nucleus"/>
    <property type="evidence" value="ECO:0007669"/>
    <property type="project" value="UniProtKB-SubCell"/>
</dbReference>
<comment type="similarity">
    <text evidence="2">Belongs to the HIR3 family.</text>
</comment>
<accession>H2AW43</accession>
<dbReference type="GO" id="GO:0031491">
    <property type="term" value="F:nucleosome binding"/>
    <property type="evidence" value="ECO:0007669"/>
    <property type="project" value="EnsemblFungi"/>
</dbReference>
<dbReference type="GO" id="GO:0000122">
    <property type="term" value="P:negative regulation of transcription by RNA polymerase II"/>
    <property type="evidence" value="ECO:0007669"/>
    <property type="project" value="EnsemblFungi"/>
</dbReference>
<evidence type="ECO:0000256" key="2">
    <source>
        <dbReference type="ARBA" id="ARBA00007335"/>
    </source>
</evidence>
<keyword evidence="6" id="KW-1185">Reference proteome</keyword>
<protein>
    <recommendedName>
        <fullName evidence="7">Histone transcription regulator 3 homolog</fullName>
    </recommendedName>
</protein>
<name>H2AW43_KAZAF</name>
<dbReference type="Proteomes" id="UP000005220">
    <property type="component" value="Chromosome 5"/>
</dbReference>
<dbReference type="HOGENOM" id="CLU_001316_0_0_1"/>
<keyword evidence="3" id="KW-0539">Nucleus</keyword>
<dbReference type="KEGG" id="kaf:KAFR_0E04430"/>
<dbReference type="STRING" id="1071382.H2AW43"/>
<evidence type="ECO:0000313" key="5">
    <source>
        <dbReference type="EMBL" id="CCF58593.1"/>
    </source>
</evidence>
<feature type="compositionally biased region" description="Basic and acidic residues" evidence="4">
    <location>
        <begin position="319"/>
        <end position="342"/>
    </location>
</feature>
<dbReference type="GO" id="GO:0003714">
    <property type="term" value="F:transcription corepressor activity"/>
    <property type="evidence" value="ECO:0007669"/>
    <property type="project" value="EnsemblFungi"/>
</dbReference>
<evidence type="ECO:0000256" key="4">
    <source>
        <dbReference type="SAM" id="MobiDB-lite"/>
    </source>
</evidence>
<dbReference type="PANTHER" id="PTHR15502">
    <property type="entry name" value="CALCINEURIN-BINDING PROTEIN CABIN 1-RELATED"/>
    <property type="match status" value="1"/>
</dbReference>
<evidence type="ECO:0000256" key="3">
    <source>
        <dbReference type="ARBA" id="ARBA00023242"/>
    </source>
</evidence>
<dbReference type="GO" id="GO:0003677">
    <property type="term" value="F:DNA binding"/>
    <property type="evidence" value="ECO:0007669"/>
    <property type="project" value="EnsemblFungi"/>
</dbReference>
<dbReference type="PANTHER" id="PTHR15502:SF7">
    <property type="entry name" value="CALCINEURIN-BINDING PROTEIN CABIN-1"/>
    <property type="match status" value="1"/>
</dbReference>
<gene>
    <name evidence="5" type="primary">KAFR0E04430</name>
    <name evidence="5" type="ORF">KAFR_0E04430</name>
</gene>
<dbReference type="GO" id="GO:0000417">
    <property type="term" value="C:HIR complex"/>
    <property type="evidence" value="ECO:0007669"/>
    <property type="project" value="EnsemblFungi"/>
</dbReference>
<dbReference type="eggNOG" id="ENOG502QQX4">
    <property type="taxonomic scope" value="Eukaryota"/>
</dbReference>
<dbReference type="OrthoDB" id="77564at2759"/>
<dbReference type="FunCoup" id="H2AW43">
    <property type="interactions" value="193"/>
</dbReference>
<feature type="compositionally biased region" description="Polar residues" evidence="4">
    <location>
        <begin position="1582"/>
        <end position="1592"/>
    </location>
</feature>
<sequence>MSTFNAINISPQEEQVEAEEHSRELQVEEGFRIFQEALVSLNSKKFDKSDICFNELFDMDIMKPDRWGLYKYSSPTLNRLRYLGYRNRGMYYYAYLMEKNDSLESDEIVNIILKVVENLTESLQHSDADSSVTDLLVQIFSSFRSQKLKRLILEYELSNRDNHLTMLGRKKRSILPQMEYVIYQYRHLLDDLHATTELSLLKENTIPAFQEKDLNSVLLKIQKMKTEDEMLMRNLDVHEITLNEKSWEALANSLKEFLVPVKFSSLFNKSSDPYAETEEPVEGLKFIFKNIPISTSTDNGDLEQVIDAVEEAENPIEKVVHESSPEESKNLKRNTDDIEPLRHSQRSSKRIKEKPIDGTILDKHVDFVNRLKDLLSNLDLELPVELENLSLEAVESDKDFLFYKDLYDCLKNWSNWHSDIFNQKTSSSGSRRLKEGTEAIQLNSLLKSNVLEGKRDVLTLQSQLPLTNLESFVSDINEKTPHFHEVRLLFLSFLLNQESGKRPVADYKWSSELYKTVVWLVLSIEDSLFEFIASNSTTYSYMALSIFEVLVDMLSDLTEDIASKKFQGNKITDLKTQKNKLEKNIVKWQFLLENMLSENDHFFRLCFQWMEYCILQFTRETADDAMIKLLNNVVEQLEGLEIPINIKYPNYQHIPCLNMEAVRSQLRKIKMIKKIALIDGISDGVSENVDTPNNIQQISFLEDVLLASLRKEALVNNEDKELLQFISRSPLLLKIQLWSLLYECYVTFDDLKSASRVFFHILEFLTLELFSSDYEGQISQKRHFTLLNILSYLGQITSKLLSILKLHNWDIGNAMIEQSHIKLVLRVFFLFYPIFYFESLTNADGSVKSFFQRVTKSSARIKDQISELITLLLFCINLTYKRKSQSEQKSMVIGLIDCFHKFLGSFNCCGASDGHFLILSEELLCQYVDQVSYLQLKQVLWCRYHYLIVGDNYTPEQHSTKPSVMDRNNSLPLGIYLMHLLYNNTNPMLSSSGKTSLKPVMDDIIDTLGDISQTTNHIVLRNQFLFQNYLKQPLSTELFRKSFCGEVTLNLLMPNDDLQEGADAGIFFLSSIQSLNLYKARKKSMQVRPSELDSVLKTLKFDILYKTDRFESWYMLGRCFSYIVEDDLIWTADKLNVPEKKSAMALTQRKAILCYLMSVSLFYMKEGRSNDDKIIFKGVLEALGYQLIMGYHKPMDKMCFFWKRAPSILTLSVDREVVQEHPKEAITMLDFNIEQSILLSFAKANSLQVDISPKTLEDTSSWKCQYYVGKMLFKINKADHFPNAISHMLEACSEVLDNSASKDTVIEPHYALVNMCYKLVRDEAIEVGSAMTFIVKDRLFSSQDFSNLEEKGIVNAEMKKRFYLKIIELMRYLLSIDKKKWHHRPQFRIASIKFKHLDDVDGALEEMNNIVSLKSSRNLVNIWKPEFERPGKHFVYACEYVVFYISLLVAKLDFNSIALTLKKIRRFGSGMASINEATDYAIRSYIQCATQKMGIDERYIEKLLPSLNYQLFLTSSEQLEKDFVSSDYAEEHIEGLKLAYQLKKSNNGITFDSVCLSMYFKYFYLPKTESNTKTENLIVPSEDSNTSPNVTIHKQDSDTRASTPISASPKIGAARKRVSKKEAFDRIKALLEKVQ</sequence>
<evidence type="ECO:0000256" key="1">
    <source>
        <dbReference type="ARBA" id="ARBA00004123"/>
    </source>
</evidence>
<comment type="subcellular location">
    <subcellularLocation>
        <location evidence="1">Nucleus</location>
    </subcellularLocation>
</comment>
<dbReference type="GO" id="GO:0006334">
    <property type="term" value="P:nucleosome assembly"/>
    <property type="evidence" value="ECO:0007669"/>
    <property type="project" value="EnsemblFungi"/>
</dbReference>
<dbReference type="GO" id="GO:0000082">
    <property type="term" value="P:G1/S transition of mitotic cell cycle"/>
    <property type="evidence" value="ECO:0007669"/>
    <property type="project" value="EnsemblFungi"/>
</dbReference>
<dbReference type="EMBL" id="HE650825">
    <property type="protein sequence ID" value="CCF58593.1"/>
    <property type="molecule type" value="Genomic_DNA"/>
</dbReference>
<dbReference type="InterPro" id="IPR033053">
    <property type="entry name" value="Hir3/CABIN1"/>
</dbReference>
<dbReference type="RefSeq" id="XP_003957728.1">
    <property type="nucleotide sequence ID" value="XM_003957679.1"/>
</dbReference>
<reference evidence="5 6" key="1">
    <citation type="journal article" date="2011" name="Proc. Natl. Acad. Sci. U.S.A.">
        <title>Evolutionary erosion of yeast sex chromosomes by mating-type switching accidents.</title>
        <authorList>
            <person name="Gordon J.L."/>
            <person name="Armisen D."/>
            <person name="Proux-Wera E."/>
            <person name="Oheigeartaigh S.S."/>
            <person name="Byrne K.P."/>
            <person name="Wolfe K.H."/>
        </authorList>
    </citation>
    <scope>NUCLEOTIDE SEQUENCE [LARGE SCALE GENOMIC DNA]</scope>
    <source>
        <strain evidence="6">ATCC 22294 / BCRC 22015 / CBS 2517 / CECT 1963 / NBRC 1671 / NRRL Y-8276</strain>
    </source>
</reference>
<organism evidence="5 6">
    <name type="scientific">Kazachstania africana (strain ATCC 22294 / BCRC 22015 / CBS 2517 / CECT 1963 / NBRC 1671 / NRRL Y-8276)</name>
    <name type="common">Yeast</name>
    <name type="synonym">Kluyveromyces africanus</name>
    <dbReference type="NCBI Taxonomy" id="1071382"/>
    <lineage>
        <taxon>Eukaryota</taxon>
        <taxon>Fungi</taxon>
        <taxon>Dikarya</taxon>
        <taxon>Ascomycota</taxon>
        <taxon>Saccharomycotina</taxon>
        <taxon>Saccharomycetes</taxon>
        <taxon>Saccharomycetales</taxon>
        <taxon>Saccharomycetaceae</taxon>
        <taxon>Kazachstania</taxon>
    </lineage>
</organism>
<evidence type="ECO:0008006" key="7">
    <source>
        <dbReference type="Google" id="ProtNLM"/>
    </source>
</evidence>
<dbReference type="GeneID" id="13884040"/>
<evidence type="ECO:0000313" key="6">
    <source>
        <dbReference type="Proteomes" id="UP000005220"/>
    </source>
</evidence>
<feature type="region of interest" description="Disordered" evidence="4">
    <location>
        <begin position="319"/>
        <end position="349"/>
    </location>
</feature>
<dbReference type="InParanoid" id="H2AW43"/>